<proteinExistence type="predicted"/>
<dbReference type="AlphaFoldDB" id="A0A8H5CGN8"/>
<sequence length="69" mass="7749">MLRSIEGVLCIPHVVHVSGTIKHTQLAAIEHNRVVVARYRARANAPAAYKDSYEEYLESSQNDIEALQD</sequence>
<keyword evidence="1" id="KW-0819">tRNA processing</keyword>
<dbReference type="GO" id="GO:1902555">
    <property type="term" value="C:endoribonuclease complex"/>
    <property type="evidence" value="ECO:0007669"/>
    <property type="project" value="UniProtKB-ARBA"/>
</dbReference>
<reference evidence="2 3" key="1">
    <citation type="journal article" date="2020" name="ISME J.">
        <title>Uncovering the hidden diversity of litter-decomposition mechanisms in mushroom-forming fungi.</title>
        <authorList>
            <person name="Floudas D."/>
            <person name="Bentzer J."/>
            <person name="Ahren D."/>
            <person name="Johansson T."/>
            <person name="Persson P."/>
            <person name="Tunlid A."/>
        </authorList>
    </citation>
    <scope>NUCLEOTIDE SEQUENCE [LARGE SCALE GENOMIC DNA]</scope>
    <source>
        <strain evidence="2 3">CBS 291.85</strain>
    </source>
</reference>
<organism evidence="2 3">
    <name type="scientific">Tetrapyrgos nigripes</name>
    <dbReference type="NCBI Taxonomy" id="182062"/>
    <lineage>
        <taxon>Eukaryota</taxon>
        <taxon>Fungi</taxon>
        <taxon>Dikarya</taxon>
        <taxon>Basidiomycota</taxon>
        <taxon>Agaricomycotina</taxon>
        <taxon>Agaricomycetes</taxon>
        <taxon>Agaricomycetidae</taxon>
        <taxon>Agaricales</taxon>
        <taxon>Marasmiineae</taxon>
        <taxon>Marasmiaceae</taxon>
        <taxon>Tetrapyrgos</taxon>
    </lineage>
</organism>
<protein>
    <submittedName>
        <fullName evidence="2">Uncharacterized protein</fullName>
    </submittedName>
</protein>
<evidence type="ECO:0000313" key="2">
    <source>
        <dbReference type="EMBL" id="KAF5341374.1"/>
    </source>
</evidence>
<keyword evidence="3" id="KW-1185">Reference proteome</keyword>
<evidence type="ECO:0000313" key="3">
    <source>
        <dbReference type="Proteomes" id="UP000559256"/>
    </source>
</evidence>
<dbReference type="OrthoDB" id="24745at2759"/>
<dbReference type="SUPFAM" id="SSF160350">
    <property type="entry name" value="Rnp2-like"/>
    <property type="match status" value="1"/>
</dbReference>
<dbReference type="EMBL" id="JAACJM010000165">
    <property type="protein sequence ID" value="KAF5341374.1"/>
    <property type="molecule type" value="Genomic_DNA"/>
</dbReference>
<accession>A0A8H5CGN8</accession>
<comment type="caution">
    <text evidence="2">The sequence shown here is derived from an EMBL/GenBank/DDBJ whole genome shotgun (WGS) entry which is preliminary data.</text>
</comment>
<dbReference type="GO" id="GO:1990904">
    <property type="term" value="C:ribonucleoprotein complex"/>
    <property type="evidence" value="ECO:0007669"/>
    <property type="project" value="UniProtKB-ARBA"/>
</dbReference>
<dbReference type="InterPro" id="IPR038085">
    <property type="entry name" value="Rnp2-like_sf"/>
</dbReference>
<name>A0A8H5CGN8_9AGAR</name>
<dbReference type="GO" id="GO:0008033">
    <property type="term" value="P:tRNA processing"/>
    <property type="evidence" value="ECO:0007669"/>
    <property type="project" value="UniProtKB-KW"/>
</dbReference>
<evidence type="ECO:0000256" key="1">
    <source>
        <dbReference type="ARBA" id="ARBA00022694"/>
    </source>
</evidence>
<dbReference type="Proteomes" id="UP000559256">
    <property type="component" value="Unassembled WGS sequence"/>
</dbReference>
<gene>
    <name evidence="2" type="ORF">D9758_012294</name>
</gene>